<dbReference type="InterPro" id="IPR015421">
    <property type="entry name" value="PyrdxlP-dep_Trfase_major"/>
</dbReference>
<gene>
    <name evidence="2" type="ORF">OIU74_006362</name>
</gene>
<sequence length="100" mass="10970">MFSNTRNIFERRVRRKSLSPGKDAKLSSDDVFITSGCTQAIDVALTMLARPGANILLPRPGFPIYELCAAFRSLEVRHFDLLPEKGFEADLDAIAAPSGS</sequence>
<dbReference type="GO" id="GO:0030170">
    <property type="term" value="F:pyridoxal phosphate binding"/>
    <property type="evidence" value="ECO:0007669"/>
    <property type="project" value="InterPro"/>
</dbReference>
<dbReference type="InterPro" id="IPR015424">
    <property type="entry name" value="PyrdxlP-dep_Trfase"/>
</dbReference>
<dbReference type="PANTHER" id="PTHR45744:SF2">
    <property type="entry name" value="TYROSINE AMINOTRANSFERASE"/>
    <property type="match status" value="1"/>
</dbReference>
<dbReference type="PANTHER" id="PTHR45744">
    <property type="entry name" value="TYROSINE AMINOTRANSFERASE"/>
    <property type="match status" value="1"/>
</dbReference>
<dbReference type="EMBL" id="JAPFFM010000012">
    <property type="protein sequence ID" value="KAJ6728293.1"/>
    <property type="molecule type" value="Genomic_DNA"/>
</dbReference>
<reference evidence="2" key="2">
    <citation type="journal article" date="2023" name="Int. J. Mol. Sci.">
        <title>De Novo Assembly and Annotation of 11 Diverse Shrub Willow (Salix) Genomes Reveals Novel Gene Organization in Sex-Linked Regions.</title>
        <authorList>
            <person name="Hyden B."/>
            <person name="Feng K."/>
            <person name="Yates T.B."/>
            <person name="Jawdy S."/>
            <person name="Cereghino C."/>
            <person name="Smart L.B."/>
            <person name="Muchero W."/>
        </authorList>
    </citation>
    <scope>NUCLEOTIDE SEQUENCE</scope>
    <source>
        <tissue evidence="2">Shoot tip</tissue>
    </source>
</reference>
<protein>
    <submittedName>
        <fullName evidence="2">TYROSINE AMINOTRANSFERASE</fullName>
    </submittedName>
</protein>
<dbReference type="Pfam" id="PF00155">
    <property type="entry name" value="Aminotran_1_2"/>
    <property type="match status" value="1"/>
</dbReference>
<reference evidence="2" key="1">
    <citation type="submission" date="2022-11" db="EMBL/GenBank/DDBJ databases">
        <authorList>
            <person name="Hyden B.L."/>
            <person name="Feng K."/>
            <person name="Yates T."/>
            <person name="Jawdy S."/>
            <person name="Smart L.B."/>
            <person name="Muchero W."/>
        </authorList>
    </citation>
    <scope>NUCLEOTIDE SEQUENCE</scope>
    <source>
        <tissue evidence="2">Shoot tip</tissue>
    </source>
</reference>
<dbReference type="InterPro" id="IPR004839">
    <property type="entry name" value="Aminotransferase_I/II_large"/>
</dbReference>
<evidence type="ECO:0000313" key="3">
    <source>
        <dbReference type="Proteomes" id="UP001151752"/>
    </source>
</evidence>
<name>A0A9Q0ZBI9_9ROSI</name>
<keyword evidence="2" id="KW-0808">Transferase</keyword>
<evidence type="ECO:0000259" key="1">
    <source>
        <dbReference type="Pfam" id="PF00155"/>
    </source>
</evidence>
<dbReference type="GO" id="GO:0004838">
    <property type="term" value="F:L-tyrosine-2-oxoglutarate transaminase activity"/>
    <property type="evidence" value="ECO:0007669"/>
    <property type="project" value="TreeGrafter"/>
</dbReference>
<keyword evidence="2" id="KW-0032">Aminotransferase</keyword>
<dbReference type="Gene3D" id="3.40.640.10">
    <property type="entry name" value="Type I PLP-dependent aspartate aminotransferase-like (Major domain)"/>
    <property type="match status" value="1"/>
</dbReference>
<dbReference type="Proteomes" id="UP001151752">
    <property type="component" value="Chromosome 11"/>
</dbReference>
<organism evidence="2 3">
    <name type="scientific">Salix koriyanagi</name>
    <dbReference type="NCBI Taxonomy" id="2511006"/>
    <lineage>
        <taxon>Eukaryota</taxon>
        <taxon>Viridiplantae</taxon>
        <taxon>Streptophyta</taxon>
        <taxon>Embryophyta</taxon>
        <taxon>Tracheophyta</taxon>
        <taxon>Spermatophyta</taxon>
        <taxon>Magnoliopsida</taxon>
        <taxon>eudicotyledons</taxon>
        <taxon>Gunneridae</taxon>
        <taxon>Pentapetalae</taxon>
        <taxon>rosids</taxon>
        <taxon>fabids</taxon>
        <taxon>Malpighiales</taxon>
        <taxon>Salicaceae</taxon>
        <taxon>Saliceae</taxon>
        <taxon>Salix</taxon>
    </lineage>
</organism>
<accession>A0A9Q0ZBI9</accession>
<feature type="domain" description="Aminotransferase class I/classII large" evidence="1">
    <location>
        <begin position="24"/>
        <end position="95"/>
    </location>
</feature>
<proteinExistence type="predicted"/>
<keyword evidence="3" id="KW-1185">Reference proteome</keyword>
<dbReference type="SUPFAM" id="SSF53383">
    <property type="entry name" value="PLP-dependent transferases"/>
    <property type="match status" value="1"/>
</dbReference>
<dbReference type="GO" id="GO:0006572">
    <property type="term" value="P:L-tyrosine catabolic process"/>
    <property type="evidence" value="ECO:0007669"/>
    <property type="project" value="TreeGrafter"/>
</dbReference>
<evidence type="ECO:0000313" key="2">
    <source>
        <dbReference type="EMBL" id="KAJ6728293.1"/>
    </source>
</evidence>
<dbReference type="AlphaFoldDB" id="A0A9Q0ZBI9"/>
<comment type="caution">
    <text evidence="2">The sequence shown here is derived from an EMBL/GenBank/DDBJ whole genome shotgun (WGS) entry which is preliminary data.</text>
</comment>